<feature type="non-terminal residue" evidence="2">
    <location>
        <position position="1"/>
    </location>
</feature>
<evidence type="ECO:0000313" key="2">
    <source>
        <dbReference type="EMBL" id="TNY21207.1"/>
    </source>
</evidence>
<protein>
    <submittedName>
        <fullName evidence="2">Uncharacterized protein</fullName>
    </submittedName>
</protein>
<gene>
    <name evidence="2" type="ORF">DMC30DRAFT_210496</name>
</gene>
<reference evidence="2 3" key="1">
    <citation type="submission" date="2019-03" db="EMBL/GenBank/DDBJ databases">
        <title>Rhodosporidium diobovatum UCD-FST 08-225 genome sequencing, assembly, and annotation.</title>
        <authorList>
            <person name="Fakankun I.U."/>
            <person name="Fristensky B."/>
            <person name="Levin D.B."/>
        </authorList>
    </citation>
    <scope>NUCLEOTIDE SEQUENCE [LARGE SCALE GENOMIC DNA]</scope>
    <source>
        <strain evidence="2 3">UCD-FST 08-225</strain>
    </source>
</reference>
<accession>A0A5C5FW93</accession>
<dbReference type="EMBL" id="SOZI01000048">
    <property type="protein sequence ID" value="TNY21207.1"/>
    <property type="molecule type" value="Genomic_DNA"/>
</dbReference>
<feature type="region of interest" description="Disordered" evidence="1">
    <location>
        <begin position="90"/>
        <end position="166"/>
    </location>
</feature>
<name>A0A5C5FW93_9BASI</name>
<evidence type="ECO:0000313" key="3">
    <source>
        <dbReference type="Proteomes" id="UP000311382"/>
    </source>
</evidence>
<keyword evidence="3" id="KW-1185">Reference proteome</keyword>
<organism evidence="2 3">
    <name type="scientific">Rhodotorula diobovata</name>
    <dbReference type="NCBI Taxonomy" id="5288"/>
    <lineage>
        <taxon>Eukaryota</taxon>
        <taxon>Fungi</taxon>
        <taxon>Dikarya</taxon>
        <taxon>Basidiomycota</taxon>
        <taxon>Pucciniomycotina</taxon>
        <taxon>Microbotryomycetes</taxon>
        <taxon>Sporidiobolales</taxon>
        <taxon>Sporidiobolaceae</taxon>
        <taxon>Rhodotorula</taxon>
    </lineage>
</organism>
<feature type="region of interest" description="Disordered" evidence="1">
    <location>
        <begin position="273"/>
        <end position="307"/>
    </location>
</feature>
<dbReference type="AlphaFoldDB" id="A0A5C5FW93"/>
<evidence type="ECO:0000256" key="1">
    <source>
        <dbReference type="SAM" id="MobiDB-lite"/>
    </source>
</evidence>
<sequence>RLLCFTRSRACEQLSGFERPGQLAHHQVQALVRLSATHSPWSSSRARLHLEHTSLHQHVSRAGRHHAELTTSSQNACGSNEYTFQPRLHAPTCRHAGPAPRRSPPHDPRRTRSRPVLPSGRRQRATASSLPCLPRFASHAPPGPAFPLAAGRGRRRRGPRTRPSEARHRCLWAVHQGVRGSAPQGCLAERHRRRRRHLSEPRLDGIVRRRGLAFVRRPAAAYQHEPARPGHRRRAGAGAFLAQHQAAFASILAGPHDGQAQVAREAVARYVERRRGGASAGRHRSRPGLVRQPCQQGLDRPGRRRARATLRRAWRAPHAVLRFGSSGATFRGTGGAGRAQAVRARAAGGEGTG</sequence>
<comment type="caution">
    <text evidence="2">The sequence shown here is derived from an EMBL/GenBank/DDBJ whole genome shotgun (WGS) entry which is preliminary data.</text>
</comment>
<proteinExistence type="predicted"/>
<dbReference type="Proteomes" id="UP000311382">
    <property type="component" value="Unassembled WGS sequence"/>
</dbReference>